<comment type="caution">
    <text evidence="1">The sequence shown here is derived from an EMBL/GenBank/DDBJ whole genome shotgun (WGS) entry which is preliminary data.</text>
</comment>
<dbReference type="EMBL" id="BBJM01000021">
    <property type="protein sequence ID" value="GAK48195.1"/>
    <property type="molecule type" value="Genomic_DNA"/>
</dbReference>
<evidence type="ECO:0000313" key="1">
    <source>
        <dbReference type="EMBL" id="GAK48195.1"/>
    </source>
</evidence>
<dbReference type="Proteomes" id="UP000028700">
    <property type="component" value="Unassembled WGS sequence"/>
</dbReference>
<evidence type="ECO:0000313" key="2">
    <source>
        <dbReference type="Proteomes" id="UP000028700"/>
    </source>
</evidence>
<keyword evidence="2" id="KW-1185">Reference proteome</keyword>
<gene>
    <name evidence="1" type="ORF">LOSG293_210190</name>
</gene>
<sequence length="141" mass="16080">MSENNENNEEMDQEITPGTPEFEKMVFRLNEGVNAENLQVLNYNGNELHAIQDGVYTQPVYINENFNLFFLITQLIGEDWIVAFSQATIENENEITDFSEAIPTGTGLNMLGAQSPEDANRVLQYFNTLVDANRGEWRLIQ</sequence>
<organism evidence="1 2">
    <name type="scientific">Secundilactobacillus oryzae JCM 18671</name>
    <dbReference type="NCBI Taxonomy" id="1291743"/>
    <lineage>
        <taxon>Bacteria</taxon>
        <taxon>Bacillati</taxon>
        <taxon>Bacillota</taxon>
        <taxon>Bacilli</taxon>
        <taxon>Lactobacillales</taxon>
        <taxon>Lactobacillaceae</taxon>
        <taxon>Secundilactobacillus</taxon>
    </lineage>
</organism>
<reference evidence="1" key="1">
    <citation type="journal article" date="2014" name="Genome Announc.">
        <title>Draft Genome Sequence of Lactobacillus oryzae Strain SG293T.</title>
        <authorList>
            <person name="Tanizawa Y."/>
            <person name="Fujisawa T."/>
            <person name="Mochizuki T."/>
            <person name="Kaminuma E."/>
            <person name="Nakamura Y."/>
            <person name="Tohno M."/>
        </authorList>
    </citation>
    <scope>NUCLEOTIDE SEQUENCE [LARGE SCALE GENOMIC DNA]</scope>
    <source>
        <strain evidence="1">SG293</strain>
    </source>
</reference>
<dbReference type="RefSeq" id="WP_034528392.1">
    <property type="nucleotide sequence ID" value="NZ_BBAZ01000001.1"/>
</dbReference>
<dbReference type="OrthoDB" id="2305353at2"/>
<accession>A0A081BJH7</accession>
<name>A0A081BJH7_9LACO</name>
<dbReference type="STRING" id="1291743.LOSG293_210190"/>
<proteinExistence type="predicted"/>
<dbReference type="AlphaFoldDB" id="A0A081BJH7"/>
<dbReference type="eggNOG" id="ENOG50309WH">
    <property type="taxonomic scope" value="Bacteria"/>
</dbReference>
<protein>
    <submittedName>
        <fullName evidence="1">Uncharacterized protein</fullName>
    </submittedName>
</protein>